<dbReference type="AlphaFoldDB" id="A0A927C8Q1"/>
<comment type="caution">
    <text evidence="1">The sequence shown here is derived from an EMBL/GenBank/DDBJ whole genome shotgun (WGS) entry which is preliminary data.</text>
</comment>
<keyword evidence="2" id="KW-1185">Reference proteome</keyword>
<dbReference type="Proteomes" id="UP000639396">
    <property type="component" value="Unassembled WGS sequence"/>
</dbReference>
<proteinExistence type="predicted"/>
<accession>A0A927C8Q1</accession>
<reference evidence="1" key="1">
    <citation type="submission" date="2020-09" db="EMBL/GenBank/DDBJ databases">
        <title>A novel bacterium of genus Paenibacillus, isolated from South China Sea.</title>
        <authorList>
            <person name="Huang H."/>
            <person name="Mo K."/>
            <person name="Hu Y."/>
        </authorList>
    </citation>
    <scope>NUCLEOTIDE SEQUENCE</scope>
    <source>
        <strain evidence="1">IB182363</strain>
    </source>
</reference>
<dbReference type="EMBL" id="JACXJA010000017">
    <property type="protein sequence ID" value="MBD2863220.1"/>
    <property type="molecule type" value="Genomic_DNA"/>
</dbReference>
<evidence type="ECO:0000313" key="1">
    <source>
        <dbReference type="EMBL" id="MBD2863220.1"/>
    </source>
</evidence>
<sequence>MDGTYRQTADGGIDVPPIVHEAARQDGLALQAYRMLLRWIPFADSHYTEWDRMPNCGYFFGGSYWYGLDTARTIPVYAVLSVIGPFDEKVAGCARERLMERAIAGIRYLAFTHDAGPPELVRVKGTNPFCSEKKWGGRDDSYFMATQTGYSVSSLAMASWVLWDRLDDETRMLVYKVVEHYADRWCDIEPRDGVYYDTQVEENSWVAQGIAAAADLLPGHPRNAHWRSRFRKWAANSLTTFRDRFNLDYHQHNDRSKGIPLSFINTSTLHPDYTTENHGFVHPTYLVLGINQRATHALFALMSGRQADPFALMNNEPLYDRTIKMCCQADGFMIPVQGQDWWYNRQHELLLTHAVLSVIHGNPDAARLERHALDRLEQIQTSNANGCFLEENGEACVIREGYQTARDFENWAAQDVLYVYLLHAFGGAGAAPSDRDEMGQRLSGVFSYPYGGFVVHRSGGQSTFSSFSWRNDVMGVTLGEPGIWLTVPSHASMTGVIRLDGHTGAPGLTNEEIVRDAGHVCLDTRRDGFGVTALIRRGGGELEQDVAFVSLPDGRTVYAERQRAVQDCSIRDSLTGLVGVRNETYKAVPESADGRRTLHLPAESVTFAGFCGDADDEERSFVDVPYVNLDGKIGYVLYGSNGVKYVNKHRYPRWKGVENTLILNDSGARELKAGETLPVFAVITLPNRDRGQTAAEAASSAMLSAADAPSVIVECGGDTIVYANFSFERVVLTGRKKRAAGEEIPLYEGTNRIRGGNVEWSLPAEARRAGYAAAVLHLSWETAGDACESSLDAVVSGDRIYLLNRSDLPITARLSGAILETARTLELAGGSFMELIRS</sequence>
<gene>
    <name evidence="1" type="ORF">IDH45_14600</name>
</gene>
<name>A0A927C8Q1_9BACL</name>
<protein>
    <submittedName>
        <fullName evidence="1">Uncharacterized protein</fullName>
    </submittedName>
</protein>
<dbReference type="RefSeq" id="WP_190928812.1">
    <property type="nucleotide sequence ID" value="NZ_JACXJA010000017.1"/>
</dbReference>
<organism evidence="1 2">
    <name type="scientific">Paenibacillus oceani</name>
    <dbReference type="NCBI Taxonomy" id="2772510"/>
    <lineage>
        <taxon>Bacteria</taxon>
        <taxon>Bacillati</taxon>
        <taxon>Bacillota</taxon>
        <taxon>Bacilli</taxon>
        <taxon>Bacillales</taxon>
        <taxon>Paenibacillaceae</taxon>
        <taxon>Paenibacillus</taxon>
    </lineage>
</organism>
<evidence type="ECO:0000313" key="2">
    <source>
        <dbReference type="Proteomes" id="UP000639396"/>
    </source>
</evidence>